<evidence type="ECO:0000313" key="2">
    <source>
        <dbReference type="Proteomes" id="UP001278500"/>
    </source>
</evidence>
<dbReference type="Proteomes" id="UP001278500">
    <property type="component" value="Unassembled WGS sequence"/>
</dbReference>
<accession>A0AAE0MRN5</accession>
<sequence>MSLMILLFQPLGGGGELLYTQLPPSHLPLPSPPFSSFFSSSLSSPPIIVLPFFQVVSAEKFPLHIRKPASRVNMFRVATYHQTFSPQTEWERCRTMAWPGLFTVSDDLQLGWNEHPSFYFYHLSLVGR</sequence>
<proteinExistence type="predicted"/>
<reference evidence="1" key="2">
    <citation type="submission" date="2023-06" db="EMBL/GenBank/DDBJ databases">
        <authorList>
            <consortium name="Lawrence Berkeley National Laboratory"/>
            <person name="Haridas S."/>
            <person name="Hensen N."/>
            <person name="Bonometti L."/>
            <person name="Westerberg I."/>
            <person name="Brannstrom I.O."/>
            <person name="Guillou S."/>
            <person name="Cros-Aarteil S."/>
            <person name="Calhoun S."/>
            <person name="Kuo A."/>
            <person name="Mondo S."/>
            <person name="Pangilinan J."/>
            <person name="Riley R."/>
            <person name="Labutti K."/>
            <person name="Andreopoulos B."/>
            <person name="Lipzen A."/>
            <person name="Chen C."/>
            <person name="Yanf M."/>
            <person name="Daum C."/>
            <person name="Ng V."/>
            <person name="Clum A."/>
            <person name="Steindorff A."/>
            <person name="Ohm R."/>
            <person name="Martin F."/>
            <person name="Silar P."/>
            <person name="Natvig D."/>
            <person name="Lalanne C."/>
            <person name="Gautier V."/>
            <person name="Ament-Velasquez S.L."/>
            <person name="Kruys A."/>
            <person name="Hutchinson M.I."/>
            <person name="Powell A.J."/>
            <person name="Barry K."/>
            <person name="Miller A.N."/>
            <person name="Grigoriev I.V."/>
            <person name="Debuchy R."/>
            <person name="Gladieux P."/>
            <person name="Thoren M.H."/>
            <person name="Johannesson H."/>
        </authorList>
    </citation>
    <scope>NUCLEOTIDE SEQUENCE</scope>
    <source>
        <strain evidence="1">CBS 560.94</strain>
    </source>
</reference>
<organism evidence="1 2">
    <name type="scientific">Neurospora tetraspora</name>
    <dbReference type="NCBI Taxonomy" id="94610"/>
    <lineage>
        <taxon>Eukaryota</taxon>
        <taxon>Fungi</taxon>
        <taxon>Dikarya</taxon>
        <taxon>Ascomycota</taxon>
        <taxon>Pezizomycotina</taxon>
        <taxon>Sordariomycetes</taxon>
        <taxon>Sordariomycetidae</taxon>
        <taxon>Sordariales</taxon>
        <taxon>Sordariaceae</taxon>
        <taxon>Neurospora</taxon>
    </lineage>
</organism>
<dbReference type="EMBL" id="JAUEPP010000005">
    <property type="protein sequence ID" value="KAK3342567.1"/>
    <property type="molecule type" value="Genomic_DNA"/>
</dbReference>
<dbReference type="RefSeq" id="XP_062680360.1">
    <property type="nucleotide sequence ID" value="XM_062826969.1"/>
</dbReference>
<gene>
    <name evidence="1" type="ORF">B0H65DRAFT_468646</name>
</gene>
<reference evidence="1" key="1">
    <citation type="journal article" date="2023" name="Mol. Phylogenet. Evol.">
        <title>Genome-scale phylogeny and comparative genomics of the fungal order Sordariales.</title>
        <authorList>
            <person name="Hensen N."/>
            <person name="Bonometti L."/>
            <person name="Westerberg I."/>
            <person name="Brannstrom I.O."/>
            <person name="Guillou S."/>
            <person name="Cros-Aarteil S."/>
            <person name="Calhoun S."/>
            <person name="Haridas S."/>
            <person name="Kuo A."/>
            <person name="Mondo S."/>
            <person name="Pangilinan J."/>
            <person name="Riley R."/>
            <person name="LaButti K."/>
            <person name="Andreopoulos B."/>
            <person name="Lipzen A."/>
            <person name="Chen C."/>
            <person name="Yan M."/>
            <person name="Daum C."/>
            <person name="Ng V."/>
            <person name="Clum A."/>
            <person name="Steindorff A."/>
            <person name="Ohm R.A."/>
            <person name="Martin F."/>
            <person name="Silar P."/>
            <person name="Natvig D.O."/>
            <person name="Lalanne C."/>
            <person name="Gautier V."/>
            <person name="Ament-Velasquez S.L."/>
            <person name="Kruys A."/>
            <person name="Hutchinson M.I."/>
            <person name="Powell A.J."/>
            <person name="Barry K."/>
            <person name="Miller A.N."/>
            <person name="Grigoriev I.V."/>
            <person name="Debuchy R."/>
            <person name="Gladieux P."/>
            <person name="Hiltunen Thoren M."/>
            <person name="Johannesson H."/>
        </authorList>
    </citation>
    <scope>NUCLEOTIDE SEQUENCE</scope>
    <source>
        <strain evidence="1">CBS 560.94</strain>
    </source>
</reference>
<protein>
    <submittedName>
        <fullName evidence="1">Uncharacterized protein</fullName>
    </submittedName>
</protein>
<keyword evidence="2" id="KW-1185">Reference proteome</keyword>
<dbReference type="AlphaFoldDB" id="A0AAE0MRN5"/>
<name>A0AAE0MRN5_9PEZI</name>
<dbReference type="GeneID" id="87864123"/>
<evidence type="ECO:0000313" key="1">
    <source>
        <dbReference type="EMBL" id="KAK3342567.1"/>
    </source>
</evidence>
<comment type="caution">
    <text evidence="1">The sequence shown here is derived from an EMBL/GenBank/DDBJ whole genome shotgun (WGS) entry which is preliminary data.</text>
</comment>